<feature type="region of interest" description="Disordered" evidence="6">
    <location>
        <begin position="1"/>
        <end position="39"/>
    </location>
</feature>
<comment type="subcellular location">
    <subcellularLocation>
        <location evidence="1">Nucleus</location>
    </subcellularLocation>
</comment>
<proteinExistence type="predicted"/>
<evidence type="ECO:0000256" key="4">
    <source>
        <dbReference type="ARBA" id="ARBA00023163"/>
    </source>
</evidence>
<evidence type="ECO:0000256" key="1">
    <source>
        <dbReference type="ARBA" id="ARBA00004123"/>
    </source>
</evidence>
<dbReference type="GeneID" id="139034689"/>
<reference evidence="8" key="1">
    <citation type="journal article" date="2022" name="J. Hered.">
        <title>A De Novo Chromosome-Level Genome Assembly of the White-Tailed Deer, Odocoileus Virginianus.</title>
        <authorList>
            <person name="London E.W."/>
            <person name="Roca A.L."/>
            <person name="Novakofski J.E."/>
            <person name="Mateus-Pinilla N.E."/>
        </authorList>
    </citation>
    <scope>NUCLEOTIDE SEQUENCE [LARGE SCALE GENOMIC DNA]</scope>
</reference>
<feature type="domain" description="BHLH" evidence="7">
    <location>
        <begin position="23"/>
        <end position="76"/>
    </location>
</feature>
<evidence type="ECO:0000256" key="6">
    <source>
        <dbReference type="SAM" id="MobiDB-lite"/>
    </source>
</evidence>
<evidence type="ECO:0000256" key="3">
    <source>
        <dbReference type="ARBA" id="ARBA00023125"/>
    </source>
</evidence>
<dbReference type="SUPFAM" id="SSF47459">
    <property type="entry name" value="HLH, helix-loop-helix DNA-binding domain"/>
    <property type="match status" value="1"/>
</dbReference>
<evidence type="ECO:0000256" key="5">
    <source>
        <dbReference type="ARBA" id="ARBA00023242"/>
    </source>
</evidence>
<dbReference type="Gene3D" id="4.10.280.10">
    <property type="entry name" value="Helix-loop-helix DNA-binding domain"/>
    <property type="match status" value="1"/>
</dbReference>
<reference evidence="9" key="2">
    <citation type="submission" date="2025-08" db="UniProtKB">
        <authorList>
            <consortium name="RefSeq"/>
        </authorList>
    </citation>
    <scope>IDENTIFICATION</scope>
    <source>
        <tissue evidence="9">Tongue muscle</tissue>
    </source>
</reference>
<dbReference type="InterPro" id="IPR011598">
    <property type="entry name" value="bHLH_dom"/>
</dbReference>
<dbReference type="Pfam" id="PF00010">
    <property type="entry name" value="HLH"/>
    <property type="match status" value="1"/>
</dbReference>
<sequence>MLSTGGQYVVKKRKKPVPERPQPPEGAKSNPSKRHRDHLNQELSKLSSLLPFPEDVRAGLDKLSVLRLIVGYLKVKSYFTGRWQL</sequence>
<accession>A0ABM4I2F5</accession>
<evidence type="ECO:0000313" key="8">
    <source>
        <dbReference type="Proteomes" id="UP001652640"/>
    </source>
</evidence>
<keyword evidence="5" id="KW-0539">Nucleus</keyword>
<dbReference type="InterPro" id="IPR039091">
    <property type="entry name" value="AHR/AHRR"/>
</dbReference>
<dbReference type="Proteomes" id="UP001652640">
    <property type="component" value="Chromosome 4"/>
</dbReference>
<keyword evidence="4" id="KW-0804">Transcription</keyword>
<dbReference type="RefSeq" id="XP_070322007.1">
    <property type="nucleotide sequence ID" value="XM_070465906.1"/>
</dbReference>
<dbReference type="PANTHER" id="PTHR10649">
    <property type="entry name" value="ARYL HYDROCARBON RECEPTOR"/>
    <property type="match status" value="1"/>
</dbReference>
<dbReference type="PANTHER" id="PTHR10649:SF17">
    <property type="entry name" value="ARYL HYDROCARBON RECEPTOR 2"/>
    <property type="match status" value="1"/>
</dbReference>
<evidence type="ECO:0000259" key="7">
    <source>
        <dbReference type="PROSITE" id="PS50888"/>
    </source>
</evidence>
<dbReference type="InterPro" id="IPR036638">
    <property type="entry name" value="HLH_DNA-bd_sf"/>
</dbReference>
<keyword evidence="2" id="KW-0805">Transcription regulation</keyword>
<evidence type="ECO:0000256" key="2">
    <source>
        <dbReference type="ARBA" id="ARBA00023015"/>
    </source>
</evidence>
<protein>
    <submittedName>
        <fullName evidence="9">Aryl hydrocarbon receptor-like</fullName>
    </submittedName>
</protein>
<dbReference type="PROSITE" id="PS50888">
    <property type="entry name" value="BHLH"/>
    <property type="match status" value="1"/>
</dbReference>
<organism evidence="8 9">
    <name type="scientific">Odocoileus virginianus</name>
    <name type="common">White-tailed deer</name>
    <dbReference type="NCBI Taxonomy" id="9874"/>
    <lineage>
        <taxon>Eukaryota</taxon>
        <taxon>Metazoa</taxon>
        <taxon>Chordata</taxon>
        <taxon>Craniata</taxon>
        <taxon>Vertebrata</taxon>
        <taxon>Euteleostomi</taxon>
        <taxon>Mammalia</taxon>
        <taxon>Eutheria</taxon>
        <taxon>Laurasiatheria</taxon>
        <taxon>Artiodactyla</taxon>
        <taxon>Ruminantia</taxon>
        <taxon>Pecora</taxon>
        <taxon>Cervidae</taxon>
        <taxon>Odocoileinae</taxon>
        <taxon>Odocoileus</taxon>
    </lineage>
</organism>
<keyword evidence="8" id="KW-1185">Reference proteome</keyword>
<gene>
    <name evidence="9" type="primary">LOC139034689</name>
</gene>
<evidence type="ECO:0000313" key="9">
    <source>
        <dbReference type="RefSeq" id="XP_070322007.1"/>
    </source>
</evidence>
<name>A0ABM4I2F5_ODOVR</name>
<keyword evidence="3" id="KW-0238">DNA-binding</keyword>